<evidence type="ECO:0000256" key="8">
    <source>
        <dbReference type="ARBA" id="ARBA00038932"/>
    </source>
</evidence>
<dbReference type="InterPro" id="IPR014347">
    <property type="entry name" value="Tautomerase/MIF_sf"/>
</dbReference>
<evidence type="ECO:0000256" key="9">
    <source>
        <dbReference type="ARBA" id="ARBA00039086"/>
    </source>
</evidence>
<protein>
    <recommendedName>
        <fullName evidence="12">L-dopachrome isomerase</fullName>
        <ecNumber evidence="9">5.3.2.1</ecNumber>
        <ecNumber evidence="8">5.3.3.12</ecNumber>
    </recommendedName>
    <alternativeName>
        <fullName evidence="10">L-dopachrome tautomerase</fullName>
    </alternativeName>
    <alternativeName>
        <fullName evidence="11">Phenylpyruvate tautomerase</fullName>
    </alternativeName>
</protein>
<dbReference type="GO" id="GO:0004167">
    <property type="term" value="F:dopachrome isomerase activity"/>
    <property type="evidence" value="ECO:0007669"/>
    <property type="project" value="UniProtKB-EC"/>
</dbReference>
<evidence type="ECO:0000256" key="5">
    <source>
        <dbReference type="ARBA" id="ARBA00023235"/>
    </source>
</evidence>
<dbReference type="Pfam" id="PF01187">
    <property type="entry name" value="MIF"/>
    <property type="match status" value="1"/>
</dbReference>
<evidence type="ECO:0000256" key="6">
    <source>
        <dbReference type="ARBA" id="ARBA00036735"/>
    </source>
</evidence>
<dbReference type="InterPro" id="IPR001398">
    <property type="entry name" value="Macrophage_inhib_fac"/>
</dbReference>
<keyword evidence="4" id="KW-0964">Secreted</keyword>
<evidence type="ECO:0000256" key="10">
    <source>
        <dbReference type="ARBA" id="ARBA00041631"/>
    </source>
</evidence>
<evidence type="ECO:0000256" key="4">
    <source>
        <dbReference type="ARBA" id="ARBA00022525"/>
    </source>
</evidence>
<dbReference type="EC" id="5.3.3.12" evidence="8"/>
<dbReference type="HOGENOM" id="CLU_129906_1_0_1"/>
<comment type="similarity">
    <text evidence="2">Belongs to the MIF family.</text>
</comment>
<dbReference type="GeneID" id="18811809"/>
<accession>F8P5B5</accession>
<dbReference type="AlphaFoldDB" id="F8P5B5"/>
<keyword evidence="5" id="KW-0413">Isomerase</keyword>
<dbReference type="GO" id="GO:0050178">
    <property type="term" value="F:phenylpyruvate tautomerase activity"/>
    <property type="evidence" value="ECO:0007669"/>
    <property type="project" value="UniProtKB-EC"/>
</dbReference>
<sequence length="122" mass="13486">MPLITLSTNVQLGVVETKSFVLDFSKFCSETIGKPEAEFSVDFTYNPYLTFGGTFEPAIRLNVISLWNTNPSNAEKWSRAFFKFFEAKLGVPINRGHMAFTDPGDAYIGYNGTTVAALVTAK</sequence>
<proteinExistence type="inferred from homology"/>
<gene>
    <name evidence="13" type="ORF">SERLADRAFT_397187</name>
</gene>
<comment type="subcellular location">
    <subcellularLocation>
        <location evidence="1">Secreted</location>
    </subcellularLocation>
</comment>
<dbReference type="PANTHER" id="PTHR11954:SF6">
    <property type="entry name" value="MACROPHAGE MIGRATION INHIBITORY FACTOR"/>
    <property type="match status" value="1"/>
</dbReference>
<dbReference type="Gene3D" id="3.30.429.10">
    <property type="entry name" value="Macrophage Migration Inhibitory Factor"/>
    <property type="match status" value="1"/>
</dbReference>
<keyword evidence="3" id="KW-0202">Cytokine</keyword>
<dbReference type="OrthoDB" id="255819at2759"/>
<dbReference type="RefSeq" id="XP_007321588.1">
    <property type="nucleotide sequence ID" value="XM_007321526.1"/>
</dbReference>
<evidence type="ECO:0000256" key="12">
    <source>
        <dbReference type="ARBA" id="ARBA00042730"/>
    </source>
</evidence>
<dbReference type="PANTHER" id="PTHR11954">
    <property type="entry name" value="D-DOPACHROME DECARBOXYLASE"/>
    <property type="match status" value="1"/>
</dbReference>
<organism>
    <name type="scientific">Serpula lacrymans var. lacrymans (strain S7.9)</name>
    <name type="common">Dry rot fungus</name>
    <dbReference type="NCBI Taxonomy" id="578457"/>
    <lineage>
        <taxon>Eukaryota</taxon>
        <taxon>Fungi</taxon>
        <taxon>Dikarya</taxon>
        <taxon>Basidiomycota</taxon>
        <taxon>Agaricomycotina</taxon>
        <taxon>Agaricomycetes</taxon>
        <taxon>Agaricomycetidae</taxon>
        <taxon>Boletales</taxon>
        <taxon>Coniophorineae</taxon>
        <taxon>Serpulaceae</taxon>
        <taxon>Serpula</taxon>
    </lineage>
</organism>
<comment type="catalytic activity">
    <reaction evidence="6">
        <text>3-phenylpyruvate = enol-phenylpyruvate</text>
        <dbReference type="Rhea" id="RHEA:17097"/>
        <dbReference type="ChEBI" id="CHEBI:16815"/>
        <dbReference type="ChEBI" id="CHEBI:18005"/>
        <dbReference type="EC" id="5.3.2.1"/>
    </reaction>
</comment>
<name>F8P5B5_SERL9</name>
<dbReference type="GO" id="GO:0005615">
    <property type="term" value="C:extracellular space"/>
    <property type="evidence" value="ECO:0007669"/>
    <property type="project" value="UniProtKB-KW"/>
</dbReference>
<evidence type="ECO:0000313" key="13">
    <source>
        <dbReference type="EMBL" id="EGO21802.1"/>
    </source>
</evidence>
<evidence type="ECO:0000256" key="3">
    <source>
        <dbReference type="ARBA" id="ARBA00022514"/>
    </source>
</evidence>
<dbReference type="KEGG" id="sla:SERLADRAFT_397187"/>
<dbReference type="EC" id="5.3.2.1" evidence="9"/>
<evidence type="ECO:0000256" key="7">
    <source>
        <dbReference type="ARBA" id="ARBA00036823"/>
    </source>
</evidence>
<evidence type="ECO:0000256" key="2">
    <source>
        <dbReference type="ARBA" id="ARBA00005851"/>
    </source>
</evidence>
<comment type="catalytic activity">
    <reaction evidence="7">
        <text>L-dopachrome = 5,6-dihydroxyindole-2-carboxylate</text>
        <dbReference type="Rhea" id="RHEA:13041"/>
        <dbReference type="ChEBI" id="CHEBI:16875"/>
        <dbReference type="ChEBI" id="CHEBI:57509"/>
        <dbReference type="EC" id="5.3.3.12"/>
    </reaction>
</comment>
<reference evidence="13" key="1">
    <citation type="submission" date="2011-04" db="EMBL/GenBank/DDBJ databases">
        <title>Evolution of plant cell wall degrading machinery underlies the functional diversity of forest fungi.</title>
        <authorList>
            <consortium name="US DOE Joint Genome Institute (JGI-PGF)"/>
            <person name="Eastwood D.C."/>
            <person name="Floudas D."/>
            <person name="Binder M."/>
            <person name="Majcherczyk A."/>
            <person name="Schneider P."/>
            <person name="Aerts A."/>
            <person name="Asiegbu F.O."/>
            <person name="Baker S.E."/>
            <person name="Barry K."/>
            <person name="Bendiksby M."/>
            <person name="Blumentritt M."/>
            <person name="Coutinho P.M."/>
            <person name="Cullen D."/>
            <person name="Cullen D."/>
            <person name="Gathman A."/>
            <person name="Goodell B."/>
            <person name="Henrissat B."/>
            <person name="Ihrmark K."/>
            <person name="Kauserud H."/>
            <person name="Kohler A."/>
            <person name="LaButti K."/>
            <person name="Lapidus A."/>
            <person name="Lavin J.L."/>
            <person name="Lee Y.-H."/>
            <person name="Lindquist E."/>
            <person name="Lilly W."/>
            <person name="Lucas S."/>
            <person name="Morin E."/>
            <person name="Murat C."/>
            <person name="Oguiza J.A."/>
            <person name="Park J."/>
            <person name="Pisabarro A.G."/>
            <person name="Riley R."/>
            <person name="Rosling A."/>
            <person name="Salamov A."/>
            <person name="Schmidt O."/>
            <person name="Schmutz J."/>
            <person name="Skrede I."/>
            <person name="Stenlid J."/>
            <person name="Wiebenga A."/>
            <person name="Xie X."/>
            <person name="Kues U."/>
            <person name="Hibbett D.S."/>
            <person name="Hoffmeister D."/>
            <person name="Hogberg N."/>
            <person name="Martin F."/>
            <person name="Grigoriev I.V."/>
            <person name="Watkinson S.C."/>
        </authorList>
    </citation>
    <scope>NUCLEOTIDE SEQUENCE</scope>
    <source>
        <strain evidence="13">S7.9</strain>
    </source>
</reference>
<dbReference type="SUPFAM" id="SSF55331">
    <property type="entry name" value="Tautomerase/MIF"/>
    <property type="match status" value="1"/>
</dbReference>
<evidence type="ECO:0000256" key="11">
    <source>
        <dbReference type="ARBA" id="ARBA00041912"/>
    </source>
</evidence>
<evidence type="ECO:0000256" key="1">
    <source>
        <dbReference type="ARBA" id="ARBA00004613"/>
    </source>
</evidence>
<dbReference type="Proteomes" id="UP000008064">
    <property type="component" value="Unassembled WGS sequence"/>
</dbReference>
<dbReference type="EMBL" id="GL945438">
    <property type="protein sequence ID" value="EGO21802.1"/>
    <property type="molecule type" value="Genomic_DNA"/>
</dbReference>